<keyword evidence="3" id="KW-1185">Reference proteome</keyword>
<organism evidence="2 3">
    <name type="scientific">Pseudaminobacter soli</name>
    <name type="common">ex Zhang et al. 2022</name>
    <dbReference type="NCBI Taxonomy" id="2831468"/>
    <lineage>
        <taxon>Bacteria</taxon>
        <taxon>Pseudomonadati</taxon>
        <taxon>Pseudomonadota</taxon>
        <taxon>Alphaproteobacteria</taxon>
        <taxon>Hyphomicrobiales</taxon>
        <taxon>Phyllobacteriaceae</taxon>
        <taxon>Pseudaminobacter</taxon>
    </lineage>
</organism>
<proteinExistence type="predicted"/>
<dbReference type="Proteomes" id="UP000680348">
    <property type="component" value="Unassembled WGS sequence"/>
</dbReference>
<dbReference type="InterPro" id="IPR052917">
    <property type="entry name" value="Stress-Dev_Protein"/>
</dbReference>
<dbReference type="EMBL" id="JAGWCR010000011">
    <property type="protein sequence ID" value="MBS3650855.1"/>
    <property type="molecule type" value="Genomic_DNA"/>
</dbReference>
<dbReference type="SUPFAM" id="SSF50475">
    <property type="entry name" value="FMN-binding split barrel"/>
    <property type="match status" value="1"/>
</dbReference>
<dbReference type="RefSeq" id="WP_188256416.1">
    <property type="nucleotide sequence ID" value="NZ_JABVCF010000011.1"/>
</dbReference>
<feature type="domain" description="General stress protein FMN-binding split barrel" evidence="1">
    <location>
        <begin position="8"/>
        <end position="150"/>
    </location>
</feature>
<evidence type="ECO:0000313" key="2">
    <source>
        <dbReference type="EMBL" id="MBS3650855.1"/>
    </source>
</evidence>
<dbReference type="PANTHER" id="PTHR34818">
    <property type="entry name" value="PROTEIN BLI-3"/>
    <property type="match status" value="1"/>
</dbReference>
<reference evidence="2" key="1">
    <citation type="submission" date="2021-04" db="EMBL/GenBank/DDBJ databases">
        <title>Pseudaminobacter soli sp. nov., isolated from paddy soil contaminated by heavy metals.</title>
        <authorList>
            <person name="Zhang K."/>
        </authorList>
    </citation>
    <scope>NUCLEOTIDE SEQUENCE</scope>
    <source>
        <strain evidence="2">19-2017</strain>
    </source>
</reference>
<dbReference type="InterPro" id="IPR038725">
    <property type="entry name" value="YdaG_split_barrel_FMN-bd"/>
</dbReference>
<sequence>MASDTDPERVWNLMEKIGFCMLATRDGEDIRARPMAAHVEPAENAVYFLTDVKDHKDDEINAESHVCLAFADAGDQKYVSVTGVATVRNDRAKIRDLFSAPAKAWWDSSEDPSIRLLKVVPKDAQYWDSPGTVVSYVKMLAAAIGDSRPDMGDNAKVRM</sequence>
<accession>A0A942IA06</accession>
<gene>
    <name evidence="2" type="ORF">KEU06_19780</name>
</gene>
<dbReference type="PANTHER" id="PTHR34818:SF1">
    <property type="entry name" value="PROTEIN BLI-3"/>
    <property type="match status" value="1"/>
</dbReference>
<evidence type="ECO:0000259" key="1">
    <source>
        <dbReference type="Pfam" id="PF16242"/>
    </source>
</evidence>
<comment type="caution">
    <text evidence="2">The sequence shown here is derived from an EMBL/GenBank/DDBJ whole genome shotgun (WGS) entry which is preliminary data.</text>
</comment>
<dbReference type="InterPro" id="IPR012349">
    <property type="entry name" value="Split_barrel_FMN-bd"/>
</dbReference>
<protein>
    <submittedName>
        <fullName evidence="2">Pyridoxamine 5'-phosphate oxidase family protein</fullName>
    </submittedName>
</protein>
<evidence type="ECO:0000313" key="3">
    <source>
        <dbReference type="Proteomes" id="UP000680348"/>
    </source>
</evidence>
<dbReference type="AlphaFoldDB" id="A0A942IA06"/>
<dbReference type="Gene3D" id="2.30.110.10">
    <property type="entry name" value="Electron Transport, Fmn-binding Protein, Chain A"/>
    <property type="match status" value="1"/>
</dbReference>
<name>A0A942IA06_9HYPH</name>
<dbReference type="Pfam" id="PF16242">
    <property type="entry name" value="Pyrid_ox_like"/>
    <property type="match status" value="1"/>
</dbReference>